<evidence type="ECO:0000313" key="4">
    <source>
        <dbReference type="Proteomes" id="UP001497453"/>
    </source>
</evidence>
<dbReference type="CDD" id="cd00077">
    <property type="entry name" value="HDc"/>
    <property type="match status" value="1"/>
</dbReference>
<dbReference type="SUPFAM" id="SSF109604">
    <property type="entry name" value="HD-domain/PDEase-like"/>
    <property type="match status" value="1"/>
</dbReference>
<protein>
    <recommendedName>
        <fullName evidence="2">HD/PDEase domain-containing protein</fullName>
    </recommendedName>
</protein>
<reference evidence="4" key="1">
    <citation type="submission" date="2024-04" db="EMBL/GenBank/DDBJ databases">
        <authorList>
            <person name="Shaw F."/>
            <person name="Minotto A."/>
        </authorList>
    </citation>
    <scope>NUCLEOTIDE SEQUENCE [LARGE SCALE GENOMIC DNA]</scope>
</reference>
<name>A0ABP1D1Y5_9APHY</name>
<dbReference type="EMBL" id="OZ037945">
    <property type="protein sequence ID" value="CAL1701911.1"/>
    <property type="molecule type" value="Genomic_DNA"/>
</dbReference>
<evidence type="ECO:0000313" key="3">
    <source>
        <dbReference type="EMBL" id="CAL1701911.1"/>
    </source>
</evidence>
<feature type="region of interest" description="Disordered" evidence="1">
    <location>
        <begin position="503"/>
        <end position="547"/>
    </location>
</feature>
<dbReference type="PANTHER" id="PTHR11373:SF4">
    <property type="entry name" value="DEOXYNUCLEOSIDE TRIPHOSPHATE TRIPHOSPHOHYDROLASE SAMHD1"/>
    <property type="match status" value="1"/>
</dbReference>
<feature type="compositionally biased region" description="Polar residues" evidence="1">
    <location>
        <begin position="537"/>
        <end position="547"/>
    </location>
</feature>
<dbReference type="InterPro" id="IPR050135">
    <property type="entry name" value="dGTPase-like"/>
</dbReference>
<keyword evidence="4" id="KW-1185">Reference proteome</keyword>
<dbReference type="Proteomes" id="UP001497453">
    <property type="component" value="Chromosome 2"/>
</dbReference>
<dbReference type="Pfam" id="PF01966">
    <property type="entry name" value="HD"/>
    <property type="match status" value="1"/>
</dbReference>
<feature type="region of interest" description="Disordered" evidence="1">
    <location>
        <begin position="461"/>
        <end position="481"/>
    </location>
</feature>
<gene>
    <name evidence="3" type="ORF">GFSPODELE1_LOCUS3810</name>
</gene>
<organism evidence="3 4">
    <name type="scientific">Somion occarium</name>
    <dbReference type="NCBI Taxonomy" id="3059160"/>
    <lineage>
        <taxon>Eukaryota</taxon>
        <taxon>Fungi</taxon>
        <taxon>Dikarya</taxon>
        <taxon>Basidiomycota</taxon>
        <taxon>Agaricomycotina</taxon>
        <taxon>Agaricomycetes</taxon>
        <taxon>Polyporales</taxon>
        <taxon>Cerrenaceae</taxon>
        <taxon>Somion</taxon>
    </lineage>
</organism>
<dbReference type="Gene3D" id="1.10.3210.10">
    <property type="entry name" value="Hypothetical protein af1432"/>
    <property type="match status" value="1"/>
</dbReference>
<dbReference type="SMART" id="SM00471">
    <property type="entry name" value="HDc"/>
    <property type="match status" value="1"/>
</dbReference>
<dbReference type="InterPro" id="IPR006674">
    <property type="entry name" value="HD_domain"/>
</dbReference>
<evidence type="ECO:0000256" key="1">
    <source>
        <dbReference type="SAM" id="MobiDB-lite"/>
    </source>
</evidence>
<dbReference type="Gene3D" id="3.30.70.2760">
    <property type="match status" value="1"/>
</dbReference>
<proteinExistence type="predicted"/>
<dbReference type="PANTHER" id="PTHR11373">
    <property type="entry name" value="DEOXYNUCLEOSIDE TRIPHOSPHATE TRIPHOSPHOHYDROLASE"/>
    <property type="match status" value="1"/>
</dbReference>
<accession>A0ABP1D1Y5</accession>
<feature type="domain" description="HD/PDEase" evidence="2">
    <location>
        <begin position="68"/>
        <end position="216"/>
    </location>
</feature>
<dbReference type="Pfam" id="PF19276">
    <property type="entry name" value="HD_assoc_2"/>
    <property type="match status" value="1"/>
</dbReference>
<sequence>MASSDDESFFSNDEEHANQISEIRRFRDPVHDYMPFSPLVCAIIDTKQFQRLRHIKQLGTSYYVWPGASHNRFEHCLGVAYLAQTMVRHLQHSQRELNISDKEVERVTIAGLVHDLGHGPWSHVWDSLFIPKALPDSTWKHEDASEMMFDDLIATNNLSHSIDDTARTLIKDLIRGRRDENKAAKPFLFDIVANNRNGLDVDKFDYIARDTRAVDDRTFTSVSRLIHSARVIDDQICYDIKDANQVYELCYTRFSLHKRIYNHKTAKAIEYMIVDTLLAAEQHMKIAERIRDPKRYVYLTESILTEIQASTAPELEKARKICDRIASRDLYKSVDYKVFPWAHMSQCSDYFTPENIVQAAKNLKVPDDDRVEDKIVAELGPEHVIVDLAPMHYGMGDKNPLDSVKFYSKRNPKSCRAAEPGDISLLMPAVFGEVMLRVYTRESRFFGLVQAGYRECLKQFNPEGMSQSTDGTKTPILDSGTAASSSSSVASLSTRWQDNKFTTVGINFQPPSPGKGTKRGLGREGSGGSAKKRAVSHGTSTFKLSTL</sequence>
<dbReference type="InterPro" id="IPR003607">
    <property type="entry name" value="HD/PDEase_dom"/>
</dbReference>
<dbReference type="InterPro" id="IPR045509">
    <property type="entry name" value="HD_assoc_2"/>
</dbReference>
<evidence type="ECO:0000259" key="2">
    <source>
        <dbReference type="SMART" id="SM00471"/>
    </source>
</evidence>